<dbReference type="GO" id="GO:0005634">
    <property type="term" value="C:nucleus"/>
    <property type="evidence" value="ECO:0007669"/>
    <property type="project" value="UniProtKB-SubCell"/>
</dbReference>
<comment type="caution">
    <text evidence="11">The sequence shown here is derived from an EMBL/GenBank/DDBJ whole genome shotgun (WGS) entry which is preliminary data.</text>
</comment>
<evidence type="ECO:0000256" key="3">
    <source>
        <dbReference type="ARBA" id="ARBA00022833"/>
    </source>
</evidence>
<evidence type="ECO:0000256" key="5">
    <source>
        <dbReference type="ARBA" id="ARBA00023125"/>
    </source>
</evidence>
<dbReference type="PANTHER" id="PTHR31992">
    <property type="entry name" value="DOF ZINC FINGER PROTEIN DOF1.4-RELATED"/>
    <property type="match status" value="1"/>
</dbReference>
<keyword evidence="3 9" id="KW-0862">Zinc</keyword>
<dbReference type="PANTHER" id="PTHR31992:SF12">
    <property type="entry name" value="DOF ZINC FINGER PROTEIN DOF3.4"/>
    <property type="match status" value="1"/>
</dbReference>
<keyword evidence="12" id="KW-1185">Reference proteome</keyword>
<dbReference type="EMBL" id="JBEAFC010000004">
    <property type="protein sequence ID" value="KAL1558905.1"/>
    <property type="molecule type" value="Genomic_DNA"/>
</dbReference>
<keyword evidence="5 8" id="KW-0238">DNA-binding</keyword>
<evidence type="ECO:0000256" key="6">
    <source>
        <dbReference type="ARBA" id="ARBA00023163"/>
    </source>
</evidence>
<evidence type="ECO:0000313" key="11">
    <source>
        <dbReference type="EMBL" id="KAL1558905.1"/>
    </source>
</evidence>
<gene>
    <name evidence="11" type="ORF">AAHA92_09313</name>
</gene>
<dbReference type="InterPro" id="IPR045174">
    <property type="entry name" value="Dof"/>
</dbReference>
<evidence type="ECO:0000256" key="2">
    <source>
        <dbReference type="ARBA" id="ARBA00022771"/>
    </source>
</evidence>
<accession>A0ABD1HSE9</accession>
<dbReference type="PROSITE" id="PS01361">
    <property type="entry name" value="ZF_DOF_1"/>
    <property type="match status" value="1"/>
</dbReference>
<dbReference type="AlphaFoldDB" id="A0ABD1HSE9"/>
<comment type="function">
    <text evidence="9">Transcription factor that binds specifically to a 5'-AA[AG]G-3' consensus core sequence.</text>
</comment>
<evidence type="ECO:0000259" key="10">
    <source>
        <dbReference type="PROSITE" id="PS50884"/>
    </source>
</evidence>
<keyword evidence="1 9" id="KW-0479">Metal-binding</keyword>
<dbReference type="GO" id="GO:0003677">
    <property type="term" value="F:DNA binding"/>
    <property type="evidence" value="ECO:0007669"/>
    <property type="project" value="UniProtKB-UniRule"/>
</dbReference>
<evidence type="ECO:0000256" key="4">
    <source>
        <dbReference type="ARBA" id="ARBA00023015"/>
    </source>
</evidence>
<protein>
    <recommendedName>
        <fullName evidence="9">Dof zinc finger protein</fullName>
    </recommendedName>
</protein>
<organism evidence="11 12">
    <name type="scientific">Salvia divinorum</name>
    <name type="common">Maria pastora</name>
    <name type="synonym">Diviner's sage</name>
    <dbReference type="NCBI Taxonomy" id="28513"/>
    <lineage>
        <taxon>Eukaryota</taxon>
        <taxon>Viridiplantae</taxon>
        <taxon>Streptophyta</taxon>
        <taxon>Embryophyta</taxon>
        <taxon>Tracheophyta</taxon>
        <taxon>Spermatophyta</taxon>
        <taxon>Magnoliopsida</taxon>
        <taxon>eudicotyledons</taxon>
        <taxon>Gunneridae</taxon>
        <taxon>Pentapetalae</taxon>
        <taxon>asterids</taxon>
        <taxon>lamiids</taxon>
        <taxon>Lamiales</taxon>
        <taxon>Lamiaceae</taxon>
        <taxon>Nepetoideae</taxon>
        <taxon>Mentheae</taxon>
        <taxon>Salviinae</taxon>
        <taxon>Salvia</taxon>
        <taxon>Salvia subgen. Calosphace</taxon>
    </lineage>
</organism>
<name>A0ABD1HSE9_SALDI</name>
<feature type="domain" description="Dof-type" evidence="10">
    <location>
        <begin position="28"/>
        <end position="82"/>
    </location>
</feature>
<keyword evidence="2 8" id="KW-0863">Zinc-finger</keyword>
<keyword evidence="6 9" id="KW-0804">Transcription</keyword>
<keyword evidence="4 9" id="KW-0805">Transcription regulation</keyword>
<evidence type="ECO:0000256" key="7">
    <source>
        <dbReference type="ARBA" id="ARBA00023242"/>
    </source>
</evidence>
<proteinExistence type="predicted"/>
<evidence type="ECO:0000256" key="8">
    <source>
        <dbReference type="PROSITE-ProRule" id="PRU00071"/>
    </source>
</evidence>
<dbReference type="Pfam" id="PF02701">
    <property type="entry name" value="Zn_ribbon_Dof"/>
    <property type="match status" value="1"/>
</dbReference>
<dbReference type="GO" id="GO:0003700">
    <property type="term" value="F:DNA-binding transcription factor activity"/>
    <property type="evidence" value="ECO:0007669"/>
    <property type="project" value="UniProtKB-UniRule"/>
</dbReference>
<dbReference type="Proteomes" id="UP001567538">
    <property type="component" value="Unassembled WGS sequence"/>
</dbReference>
<evidence type="ECO:0000256" key="9">
    <source>
        <dbReference type="RuleBase" id="RU369094"/>
    </source>
</evidence>
<keyword evidence="7 8" id="KW-0539">Nucleus</keyword>
<reference evidence="11 12" key="1">
    <citation type="submission" date="2024-06" db="EMBL/GenBank/DDBJ databases">
        <title>A chromosome level genome sequence of Diviner's sage (Salvia divinorum).</title>
        <authorList>
            <person name="Ford S.A."/>
            <person name="Ro D.-K."/>
            <person name="Ness R.W."/>
            <person name="Phillips M.A."/>
        </authorList>
    </citation>
    <scope>NUCLEOTIDE SEQUENCE [LARGE SCALE GENOMIC DNA]</scope>
    <source>
        <strain evidence="11">SAF-2024a</strain>
        <tissue evidence="11">Leaf</tissue>
    </source>
</reference>
<dbReference type="GO" id="GO:0008270">
    <property type="term" value="F:zinc ion binding"/>
    <property type="evidence" value="ECO:0007669"/>
    <property type="project" value="UniProtKB-KW"/>
</dbReference>
<sequence length="217" mass="22961">MATDTSEKKAAKSGQVCAALPPQEPEHLPCPRCNSTYTKFCYYNNYNFSQPRHFCKACRRYWTHGGTLRDIPVGGGTRKRSRPSAATVFSPGYHRDFRHLPAAASQLLVPHAANHCGAMPFASDAKIGGCFTTLLSSSPATLGGFGVGLDEVGFGLGRPSWPFAAIVDSGAGAVNGGAYPSVAGRTWQLESGESGFVGGDCFAFPDLAISTPASFFK</sequence>
<dbReference type="InterPro" id="IPR003851">
    <property type="entry name" value="Znf_Dof"/>
</dbReference>
<evidence type="ECO:0000313" key="12">
    <source>
        <dbReference type="Proteomes" id="UP001567538"/>
    </source>
</evidence>
<dbReference type="PROSITE" id="PS50884">
    <property type="entry name" value="ZF_DOF_2"/>
    <property type="match status" value="1"/>
</dbReference>
<comment type="subcellular location">
    <subcellularLocation>
        <location evidence="8 9">Nucleus</location>
    </subcellularLocation>
</comment>
<evidence type="ECO:0000256" key="1">
    <source>
        <dbReference type="ARBA" id="ARBA00022723"/>
    </source>
</evidence>